<organism evidence="2 3">
    <name type="scientific">Paenibacillus allorhizosphaerae</name>
    <dbReference type="NCBI Taxonomy" id="2849866"/>
    <lineage>
        <taxon>Bacteria</taxon>
        <taxon>Bacillati</taxon>
        <taxon>Bacillota</taxon>
        <taxon>Bacilli</taxon>
        <taxon>Bacillales</taxon>
        <taxon>Paenibacillaceae</taxon>
        <taxon>Paenibacillus</taxon>
    </lineage>
</organism>
<gene>
    <name evidence="2" type="ORF">PAECIP111802_04137</name>
</gene>
<dbReference type="RefSeq" id="WP_218100431.1">
    <property type="nucleotide sequence ID" value="NZ_CAJVCE010000012.1"/>
</dbReference>
<evidence type="ECO:0000313" key="2">
    <source>
        <dbReference type="EMBL" id="CAG7648148.1"/>
    </source>
</evidence>
<evidence type="ECO:0000313" key="3">
    <source>
        <dbReference type="Proteomes" id="UP000730618"/>
    </source>
</evidence>
<dbReference type="Pfam" id="PF01381">
    <property type="entry name" value="HTH_3"/>
    <property type="match status" value="1"/>
</dbReference>
<dbReference type="Proteomes" id="UP000730618">
    <property type="component" value="Unassembled WGS sequence"/>
</dbReference>
<dbReference type="InterPro" id="IPR001387">
    <property type="entry name" value="Cro/C1-type_HTH"/>
</dbReference>
<feature type="domain" description="HTH cro/C1-type" evidence="1">
    <location>
        <begin position="12"/>
        <end position="45"/>
    </location>
</feature>
<accession>A0ABM8VL89</accession>
<comment type="caution">
    <text evidence="2">The sequence shown here is derived from an EMBL/GenBank/DDBJ whole genome shotgun (WGS) entry which is preliminary data.</text>
</comment>
<name>A0ABM8VL89_9BACL</name>
<keyword evidence="3" id="KW-1185">Reference proteome</keyword>
<reference evidence="2 3" key="1">
    <citation type="submission" date="2021-06" db="EMBL/GenBank/DDBJ databases">
        <authorList>
            <person name="Criscuolo A."/>
        </authorList>
    </citation>
    <scope>NUCLEOTIDE SEQUENCE [LARGE SCALE GENOMIC DNA]</scope>
    <source>
        <strain evidence="3">CIP 111802</strain>
    </source>
</reference>
<proteinExistence type="predicted"/>
<dbReference type="EMBL" id="CAJVCE010000012">
    <property type="protein sequence ID" value="CAG7648148.1"/>
    <property type="molecule type" value="Genomic_DNA"/>
</dbReference>
<dbReference type="CDD" id="cd00093">
    <property type="entry name" value="HTH_XRE"/>
    <property type="match status" value="1"/>
</dbReference>
<sequence>MELNLSLRHSYRILRNQKKIKLKALAEIIGVSVPMLSMYENEIVNLQKDKEQKYRSFIITLTE</sequence>
<dbReference type="PROSITE" id="PS50943">
    <property type="entry name" value="HTH_CROC1"/>
    <property type="match status" value="1"/>
</dbReference>
<protein>
    <recommendedName>
        <fullName evidence="1">HTH cro/C1-type domain-containing protein</fullName>
    </recommendedName>
</protein>
<evidence type="ECO:0000259" key="1">
    <source>
        <dbReference type="PROSITE" id="PS50943"/>
    </source>
</evidence>